<evidence type="ECO:0000256" key="1">
    <source>
        <dbReference type="ARBA" id="ARBA00001947"/>
    </source>
</evidence>
<dbReference type="AlphaFoldDB" id="A0A2T2X590"/>
<dbReference type="SUPFAM" id="SSF51735">
    <property type="entry name" value="NAD(P)-binding Rossmann-fold domains"/>
    <property type="match status" value="1"/>
</dbReference>
<comment type="similarity">
    <text evidence="2">Belongs to the zinc-containing alcohol dehydrogenase family.</text>
</comment>
<name>A0A2T2X590_9FIRM</name>
<feature type="non-terminal residue" evidence="7">
    <location>
        <position position="234"/>
    </location>
</feature>
<feature type="domain" description="Alcohol dehydrogenase-like N-terminal" evidence="6">
    <location>
        <begin position="25"/>
        <end position="133"/>
    </location>
</feature>
<organism evidence="7 8">
    <name type="scientific">Sulfobacillus benefaciens</name>
    <dbReference type="NCBI Taxonomy" id="453960"/>
    <lineage>
        <taxon>Bacteria</taxon>
        <taxon>Bacillati</taxon>
        <taxon>Bacillota</taxon>
        <taxon>Clostridia</taxon>
        <taxon>Eubacteriales</taxon>
        <taxon>Clostridiales Family XVII. Incertae Sedis</taxon>
        <taxon>Sulfobacillus</taxon>
    </lineage>
</organism>
<dbReference type="SUPFAM" id="SSF50129">
    <property type="entry name" value="GroES-like"/>
    <property type="match status" value="1"/>
</dbReference>
<keyword evidence="5" id="KW-0560">Oxidoreductase</keyword>
<proteinExistence type="inferred from homology"/>
<evidence type="ECO:0000259" key="6">
    <source>
        <dbReference type="Pfam" id="PF08240"/>
    </source>
</evidence>
<dbReference type="Proteomes" id="UP000242699">
    <property type="component" value="Unassembled WGS sequence"/>
</dbReference>
<dbReference type="Gene3D" id="3.90.180.10">
    <property type="entry name" value="Medium-chain alcohol dehydrogenases, catalytic domain"/>
    <property type="match status" value="1"/>
</dbReference>
<dbReference type="InterPro" id="IPR011032">
    <property type="entry name" value="GroES-like_sf"/>
</dbReference>
<keyword evidence="4" id="KW-0862">Zinc</keyword>
<dbReference type="InterPro" id="IPR013154">
    <property type="entry name" value="ADH-like_N"/>
</dbReference>
<evidence type="ECO:0000256" key="3">
    <source>
        <dbReference type="ARBA" id="ARBA00022723"/>
    </source>
</evidence>
<comment type="caution">
    <text evidence="7">The sequence shown here is derived from an EMBL/GenBank/DDBJ whole genome shotgun (WGS) entry which is preliminary data.</text>
</comment>
<dbReference type="Pfam" id="PF08240">
    <property type="entry name" value="ADH_N"/>
    <property type="match status" value="1"/>
</dbReference>
<dbReference type="PANTHER" id="PTHR43161">
    <property type="entry name" value="SORBITOL DEHYDROGENASE"/>
    <property type="match status" value="1"/>
</dbReference>
<evidence type="ECO:0000313" key="7">
    <source>
        <dbReference type="EMBL" id="PSR29627.1"/>
    </source>
</evidence>
<dbReference type="InterPro" id="IPR036291">
    <property type="entry name" value="NAD(P)-bd_dom_sf"/>
</dbReference>
<evidence type="ECO:0000256" key="4">
    <source>
        <dbReference type="ARBA" id="ARBA00022833"/>
    </source>
</evidence>
<sequence length="234" mass="24410">MLAAVLHAPHDVRIEDRPEPGRLSPGFVRVAVRAVGICGSDVHYYEQGRIGDFVLREPMVLGHEAAGVVEEAPTDSALQVGQVVALEPGIPCGRCVYCRTGHYNLCPTVQFLATPPVDGAMQEVVTHPVDFVYAAGELTPDEASLAEPLSVGIYAVRRCGVQLGERVAVIGAGPIGVLAALAAEGQGASVGIVDIDESRRRAAQDTGLRAAELGSMEGEAYAVVLECTGTKAGI</sequence>
<reference evidence="7 8" key="1">
    <citation type="journal article" date="2014" name="BMC Genomics">
        <title>Comparison of environmental and isolate Sulfobacillus genomes reveals diverse carbon, sulfur, nitrogen, and hydrogen metabolisms.</title>
        <authorList>
            <person name="Justice N.B."/>
            <person name="Norman A."/>
            <person name="Brown C.T."/>
            <person name="Singh A."/>
            <person name="Thomas B.C."/>
            <person name="Banfield J.F."/>
        </authorList>
    </citation>
    <scope>NUCLEOTIDE SEQUENCE [LARGE SCALE GENOMIC DNA]</scope>
    <source>
        <strain evidence="7">AMDSBA1</strain>
    </source>
</reference>
<dbReference type="GO" id="GO:0046872">
    <property type="term" value="F:metal ion binding"/>
    <property type="evidence" value="ECO:0007669"/>
    <property type="project" value="UniProtKB-KW"/>
</dbReference>
<protein>
    <submittedName>
        <fullName evidence="7">NAD(P)-dependent alcohol dehydrogenase</fullName>
    </submittedName>
</protein>
<keyword evidence="3" id="KW-0479">Metal-binding</keyword>
<comment type="cofactor">
    <cofactor evidence="1">
        <name>Zn(2+)</name>
        <dbReference type="ChEBI" id="CHEBI:29105"/>
    </cofactor>
</comment>
<accession>A0A2T2X590</accession>
<dbReference type="GO" id="GO:0016491">
    <property type="term" value="F:oxidoreductase activity"/>
    <property type="evidence" value="ECO:0007669"/>
    <property type="project" value="UniProtKB-KW"/>
</dbReference>
<dbReference type="PANTHER" id="PTHR43161:SF9">
    <property type="entry name" value="SORBITOL DEHYDROGENASE"/>
    <property type="match status" value="1"/>
</dbReference>
<dbReference type="EMBL" id="PXYT01000015">
    <property type="protein sequence ID" value="PSR29627.1"/>
    <property type="molecule type" value="Genomic_DNA"/>
</dbReference>
<evidence type="ECO:0000313" key="8">
    <source>
        <dbReference type="Proteomes" id="UP000242699"/>
    </source>
</evidence>
<gene>
    <name evidence="7" type="ORF">C7B43_08200</name>
</gene>
<evidence type="ECO:0000256" key="2">
    <source>
        <dbReference type="ARBA" id="ARBA00008072"/>
    </source>
</evidence>
<evidence type="ECO:0000256" key="5">
    <source>
        <dbReference type="ARBA" id="ARBA00023002"/>
    </source>
</evidence>
<dbReference type="Gene3D" id="3.40.50.720">
    <property type="entry name" value="NAD(P)-binding Rossmann-like Domain"/>
    <property type="match status" value="1"/>
</dbReference>